<dbReference type="InterPro" id="IPR016181">
    <property type="entry name" value="Acyl_CoA_acyltransferase"/>
</dbReference>
<dbReference type="GO" id="GO:1905502">
    <property type="term" value="F:acetyl-CoA binding"/>
    <property type="evidence" value="ECO:0007669"/>
    <property type="project" value="TreeGrafter"/>
</dbReference>
<name>A0A2T7UFC9_9BURK</name>
<feature type="domain" description="N-acetyltransferase" evidence="1">
    <location>
        <begin position="24"/>
        <end position="177"/>
    </location>
</feature>
<evidence type="ECO:0000259" key="1">
    <source>
        <dbReference type="PROSITE" id="PS51186"/>
    </source>
</evidence>
<evidence type="ECO:0000313" key="2">
    <source>
        <dbReference type="EMBL" id="PVE43354.1"/>
    </source>
</evidence>
<dbReference type="EMBL" id="LFYT02000006">
    <property type="protein sequence ID" value="PVE43354.1"/>
    <property type="molecule type" value="Genomic_DNA"/>
</dbReference>
<dbReference type="Gene3D" id="3.40.630.30">
    <property type="match status" value="1"/>
</dbReference>
<dbReference type="Pfam" id="PF00583">
    <property type="entry name" value="Acetyltransf_1"/>
    <property type="match status" value="1"/>
</dbReference>
<proteinExistence type="predicted"/>
<dbReference type="GO" id="GO:0005737">
    <property type="term" value="C:cytoplasm"/>
    <property type="evidence" value="ECO:0007669"/>
    <property type="project" value="TreeGrafter"/>
</dbReference>
<accession>A0A2T7UFC9</accession>
<dbReference type="AlphaFoldDB" id="A0A2T7UFC9"/>
<organism evidence="2 3">
    <name type="scientific">Limnohabitans planktonicus II-D5</name>
    <dbReference type="NCBI Taxonomy" id="1293045"/>
    <lineage>
        <taxon>Bacteria</taxon>
        <taxon>Pseudomonadati</taxon>
        <taxon>Pseudomonadota</taxon>
        <taxon>Betaproteobacteria</taxon>
        <taxon>Burkholderiales</taxon>
        <taxon>Comamonadaceae</taxon>
        <taxon>Limnohabitans</taxon>
    </lineage>
</organism>
<keyword evidence="3" id="KW-1185">Reference proteome</keyword>
<dbReference type="InterPro" id="IPR000182">
    <property type="entry name" value="GNAT_dom"/>
</dbReference>
<dbReference type="PANTHER" id="PTHR13538">
    <property type="entry name" value="N-ACETYLTRANSFERASE 6"/>
    <property type="match status" value="1"/>
</dbReference>
<dbReference type="CDD" id="cd04301">
    <property type="entry name" value="NAT_SF"/>
    <property type="match status" value="1"/>
</dbReference>
<dbReference type="GO" id="GO:0008080">
    <property type="term" value="F:N-acetyltransferase activity"/>
    <property type="evidence" value="ECO:0007669"/>
    <property type="project" value="InterPro"/>
</dbReference>
<dbReference type="SUPFAM" id="SSF55729">
    <property type="entry name" value="Acyl-CoA N-acyltransferases (Nat)"/>
    <property type="match status" value="1"/>
</dbReference>
<protein>
    <submittedName>
        <fullName evidence="2">GNAT family N-acetyltransferase</fullName>
    </submittedName>
</protein>
<dbReference type="InterPro" id="IPR039840">
    <property type="entry name" value="NAA80"/>
</dbReference>
<dbReference type="STRING" id="1293045.H663_05480"/>
<gene>
    <name evidence="2" type="ORF">H663_007260</name>
</gene>
<reference evidence="2" key="1">
    <citation type="submission" date="2017-04" db="EMBL/GenBank/DDBJ databases">
        <title>Unexpected and diverse lifestyles within the genus Limnohabitans.</title>
        <authorList>
            <person name="Kasalicky V."/>
            <person name="Mehrshad M."/>
            <person name="Andrei S.-A."/>
            <person name="Salcher M."/>
            <person name="Kratochvilova H."/>
            <person name="Simek K."/>
            <person name="Ghai R."/>
        </authorList>
    </citation>
    <scope>NUCLEOTIDE SEQUENCE [LARGE SCALE GENOMIC DNA]</scope>
    <source>
        <strain evidence="2">II-D5</strain>
    </source>
</reference>
<evidence type="ECO:0000313" key="3">
    <source>
        <dbReference type="Proteomes" id="UP000037507"/>
    </source>
</evidence>
<dbReference type="Proteomes" id="UP000037507">
    <property type="component" value="Unassembled WGS sequence"/>
</dbReference>
<sequence length="182" mass="20550">MVPLDPSFLYTLAIRLLDGLHKVMRIEPLADHPYLIAKIAKLLHEEWSDFPPWASLPIIEARLLAGAQLKQPPFTLVALSAMNEFLGTASVKLFELAGHQDKEHWLGEVFILNTLRGRGLGSALTNECIQRSIDLGIHTLFLYTPDQQKLYERFGWHEVEQSMVDGELVSIMARNAAQKTSF</sequence>
<dbReference type="PANTHER" id="PTHR13538:SF4">
    <property type="entry name" value="N-ALPHA-ACETYLTRANSFERASE 80"/>
    <property type="match status" value="1"/>
</dbReference>
<dbReference type="PROSITE" id="PS51186">
    <property type="entry name" value="GNAT"/>
    <property type="match status" value="1"/>
</dbReference>
<comment type="caution">
    <text evidence="2">The sequence shown here is derived from an EMBL/GenBank/DDBJ whole genome shotgun (WGS) entry which is preliminary data.</text>
</comment>